<dbReference type="PANTHER" id="PTHR11435:SF1">
    <property type="entry name" value="NADH-UBIQUINONE OXIDOREDUCTASE CHAIN 6"/>
    <property type="match status" value="1"/>
</dbReference>
<evidence type="ECO:0000256" key="10">
    <source>
        <dbReference type="ARBA" id="ARBA00022989"/>
    </source>
</evidence>
<keyword evidence="11" id="KW-0520">NAD</keyword>
<name>A0A1S5QYC8_9NEOP</name>
<evidence type="ECO:0000256" key="15">
    <source>
        <dbReference type="ARBA" id="ARBA00049551"/>
    </source>
</evidence>
<evidence type="ECO:0000256" key="12">
    <source>
        <dbReference type="ARBA" id="ARBA00023128"/>
    </source>
</evidence>
<evidence type="ECO:0000256" key="11">
    <source>
        <dbReference type="ARBA" id="ARBA00023027"/>
    </source>
</evidence>
<keyword evidence="5" id="KW-0813">Transport</keyword>
<evidence type="ECO:0000256" key="7">
    <source>
        <dbReference type="ARBA" id="ARBA00022692"/>
    </source>
</evidence>
<sequence>MFNMLLIFNFFMNFFFLLSKTPPSMGLILMIQIIVLSLILSTMTFNYWFSFILFIVMIGGLMVLFIYMTSMIPNSIHKINWTIILYTMILFFSISMTSYLMNFNLLFNKNSLESISSLLLFKNNYFYLNKMYNFPLNYLLLLSIIYLLLTLIIAAKLVKSSYGSIRQI</sequence>
<keyword evidence="9" id="KW-0249">Electron transport</keyword>
<keyword evidence="7 16" id="KW-0812">Transmembrane</keyword>
<dbReference type="GO" id="GO:0008137">
    <property type="term" value="F:NADH dehydrogenase (ubiquinone) activity"/>
    <property type="evidence" value="ECO:0007669"/>
    <property type="project" value="UniProtKB-EC"/>
</dbReference>
<evidence type="ECO:0000256" key="1">
    <source>
        <dbReference type="ARBA" id="ARBA00004225"/>
    </source>
</evidence>
<dbReference type="EC" id="7.1.1.2" evidence="3"/>
<reference evidence="17" key="1">
    <citation type="submission" date="2015-08" db="EMBL/GenBank/DDBJ databases">
        <title>Mitochondrial genomes and implications for higher phylogeny of Neuroptera (Insecta: Neuropteroidea).</title>
        <authorList>
            <person name="Wang Y."/>
            <person name="Liu X."/>
            <person name="Winterton S.L."/>
            <person name="Yang D."/>
        </authorList>
    </citation>
    <scope>NUCLEOTIDE SEQUENCE</scope>
</reference>
<feature type="transmembrane region" description="Helical" evidence="16">
    <location>
        <begin position="79"/>
        <end position="101"/>
    </location>
</feature>
<geneLocation type="mitochondrion" evidence="17"/>
<keyword evidence="13 16" id="KW-0472">Membrane</keyword>
<keyword evidence="10 16" id="KW-1133">Transmembrane helix</keyword>
<dbReference type="PANTHER" id="PTHR11435">
    <property type="entry name" value="NADH UBIQUINONE OXIDOREDUCTASE SUBUNIT ND6"/>
    <property type="match status" value="1"/>
</dbReference>
<evidence type="ECO:0000256" key="2">
    <source>
        <dbReference type="ARBA" id="ARBA00005698"/>
    </source>
</evidence>
<feature type="transmembrane region" description="Helical" evidence="16">
    <location>
        <begin position="21"/>
        <end position="41"/>
    </location>
</feature>
<evidence type="ECO:0000256" key="4">
    <source>
        <dbReference type="ARBA" id="ARBA00021095"/>
    </source>
</evidence>
<comment type="catalytic activity">
    <reaction evidence="15">
        <text>a ubiquinone + NADH + 5 H(+)(in) = a ubiquinol + NAD(+) + 4 H(+)(out)</text>
        <dbReference type="Rhea" id="RHEA:29091"/>
        <dbReference type="Rhea" id="RHEA-COMP:9565"/>
        <dbReference type="Rhea" id="RHEA-COMP:9566"/>
        <dbReference type="ChEBI" id="CHEBI:15378"/>
        <dbReference type="ChEBI" id="CHEBI:16389"/>
        <dbReference type="ChEBI" id="CHEBI:17976"/>
        <dbReference type="ChEBI" id="CHEBI:57540"/>
        <dbReference type="ChEBI" id="CHEBI:57945"/>
        <dbReference type="EC" id="7.1.1.2"/>
    </reaction>
</comment>
<comment type="subcellular location">
    <subcellularLocation>
        <location evidence="1">Mitochondrion membrane</location>
        <topology evidence="1">Multi-pass membrane protein</topology>
    </subcellularLocation>
</comment>
<keyword evidence="12 17" id="KW-0496">Mitochondrion</keyword>
<proteinExistence type="inferred from homology"/>
<evidence type="ECO:0000256" key="5">
    <source>
        <dbReference type="ARBA" id="ARBA00022448"/>
    </source>
</evidence>
<evidence type="ECO:0000256" key="14">
    <source>
        <dbReference type="ARBA" id="ARBA00031019"/>
    </source>
</evidence>
<feature type="transmembrane region" description="Helical" evidence="16">
    <location>
        <begin position="47"/>
        <end position="67"/>
    </location>
</feature>
<dbReference type="GO" id="GO:0031966">
    <property type="term" value="C:mitochondrial membrane"/>
    <property type="evidence" value="ECO:0007669"/>
    <property type="project" value="UniProtKB-SubCell"/>
</dbReference>
<evidence type="ECO:0000256" key="3">
    <source>
        <dbReference type="ARBA" id="ARBA00012944"/>
    </source>
</evidence>
<evidence type="ECO:0000256" key="8">
    <source>
        <dbReference type="ARBA" id="ARBA00022967"/>
    </source>
</evidence>
<evidence type="ECO:0000313" key="17">
    <source>
        <dbReference type="EMBL" id="AMW67914.1"/>
    </source>
</evidence>
<dbReference type="InterPro" id="IPR050269">
    <property type="entry name" value="ComplexI_Subunit6"/>
</dbReference>
<accession>A0A1S5QYC8</accession>
<dbReference type="AlphaFoldDB" id="A0A1S5QYC8"/>
<comment type="similarity">
    <text evidence="2">Belongs to the complex I subunit 6 family.</text>
</comment>
<keyword evidence="6" id="KW-0679">Respiratory chain</keyword>
<keyword evidence="8" id="KW-1278">Translocase</keyword>
<dbReference type="EMBL" id="KT425078">
    <property type="protein sequence ID" value="AMW67914.1"/>
    <property type="molecule type" value="Genomic_DNA"/>
</dbReference>
<evidence type="ECO:0000256" key="16">
    <source>
        <dbReference type="SAM" id="Phobius"/>
    </source>
</evidence>
<gene>
    <name evidence="17" type="primary">ND6</name>
</gene>
<evidence type="ECO:0000256" key="13">
    <source>
        <dbReference type="ARBA" id="ARBA00023136"/>
    </source>
</evidence>
<evidence type="ECO:0000256" key="6">
    <source>
        <dbReference type="ARBA" id="ARBA00022660"/>
    </source>
</evidence>
<protein>
    <recommendedName>
        <fullName evidence="4">NADH-ubiquinone oxidoreductase chain 6</fullName>
        <ecNumber evidence="3">7.1.1.2</ecNumber>
    </recommendedName>
    <alternativeName>
        <fullName evidence="14">NADH dehydrogenase subunit 6</fullName>
    </alternativeName>
</protein>
<evidence type="ECO:0000256" key="9">
    <source>
        <dbReference type="ARBA" id="ARBA00022982"/>
    </source>
</evidence>
<feature type="transmembrane region" description="Helical" evidence="16">
    <location>
        <begin position="138"/>
        <end position="158"/>
    </location>
</feature>
<organism evidence="17">
    <name type="scientific">Coniopteryx sp. YW-2016</name>
    <dbReference type="NCBI Taxonomy" id="1821761"/>
    <lineage>
        <taxon>Eukaryota</taxon>
        <taxon>Metazoa</taxon>
        <taxon>Ecdysozoa</taxon>
        <taxon>Arthropoda</taxon>
        <taxon>Hexapoda</taxon>
        <taxon>Insecta</taxon>
        <taxon>Pterygota</taxon>
        <taxon>Neoptera</taxon>
        <taxon>Endopterygota</taxon>
        <taxon>Neuroptera</taxon>
        <taxon>Hemerobiiformia</taxon>
        <taxon>Coniopterygidae</taxon>
        <taxon>Coniopteryginae</taxon>
        <taxon>Coniopteryx</taxon>
    </lineage>
</organism>